<keyword evidence="3" id="KW-1185">Reference proteome</keyword>
<proteinExistence type="predicted"/>
<protein>
    <submittedName>
        <fullName evidence="2">Uncharacterized protein</fullName>
    </submittedName>
</protein>
<reference evidence="2 3" key="1">
    <citation type="submission" date="2019-05" db="EMBL/GenBank/DDBJ databases">
        <authorList>
            <person name="Chen C."/>
        </authorList>
    </citation>
    <scope>NUCLEOTIDE SEQUENCE [LARGE SCALE GENOMIC DNA]</scope>
    <source>
        <strain evidence="2 3">HB172198</strain>
    </source>
</reference>
<evidence type="ECO:0000313" key="3">
    <source>
        <dbReference type="Proteomes" id="UP000300879"/>
    </source>
</evidence>
<feature type="chain" id="PRO_5020271130" evidence="1">
    <location>
        <begin position="26"/>
        <end position="545"/>
    </location>
</feature>
<dbReference type="AlphaFoldDB" id="A0A4P8XGX4"/>
<accession>A0A4P8XGX4</accession>
<evidence type="ECO:0000313" key="2">
    <source>
        <dbReference type="EMBL" id="QCT01528.1"/>
    </source>
</evidence>
<name>A0A4P8XGX4_9BACL</name>
<gene>
    <name evidence="2" type="ORF">E6C60_0807</name>
</gene>
<dbReference type="OrthoDB" id="9824338at2"/>
<feature type="signal peptide" evidence="1">
    <location>
        <begin position="1"/>
        <end position="25"/>
    </location>
</feature>
<keyword evidence="1" id="KW-0732">Signal</keyword>
<dbReference type="RefSeq" id="WP_138224649.1">
    <property type="nucleotide sequence ID" value="NZ_CP040396.1"/>
</dbReference>
<organism evidence="2 3">
    <name type="scientific">Paenibacillus algicola</name>
    <dbReference type="NCBI Taxonomy" id="2565926"/>
    <lineage>
        <taxon>Bacteria</taxon>
        <taxon>Bacillati</taxon>
        <taxon>Bacillota</taxon>
        <taxon>Bacilli</taxon>
        <taxon>Bacillales</taxon>
        <taxon>Paenibacillaceae</taxon>
        <taxon>Paenibacillus</taxon>
    </lineage>
</organism>
<dbReference type="Proteomes" id="UP000300879">
    <property type="component" value="Chromosome"/>
</dbReference>
<evidence type="ECO:0000256" key="1">
    <source>
        <dbReference type="SAM" id="SignalP"/>
    </source>
</evidence>
<dbReference type="EMBL" id="CP040396">
    <property type="protein sequence ID" value="QCT01528.1"/>
    <property type="molecule type" value="Genomic_DNA"/>
</dbReference>
<dbReference type="KEGG" id="palo:E6C60_0807"/>
<sequence>MKSKLWLTLSLVCSLGTVPLLSVNAAPAPDMHVAKYKDNSTPYPLYAAEFGTDPLWTAAELELLGKNFDGIFGNPNISMSMANTLRSHYAPFKINQYNGKWAVNGTTADYIENNKKEVLYYRVGNSSASITATQTTFSLNDVFGSLIPSTSNTWNSNFDSNGEFKFVTWLLIGDELMKIQSVSGNTVTVIRGIHSTVPKSYPAGTPILSPVYGAAPVAGMTSEVQYRLDEGTNVRWDLLLSAALAEYDKNRGGIWIDILIGNLSQFAQSGQTVPSNRIWDIRNQSVYNDEVRAENVERGIVRIQEQFKAQKGVYPVIWGNNLLHPTTLTDQRVKMLLSTSIKPRPIDGFAMENSYGGYGTGGNSGTEFWFKDYTGWKNNLKSIMFMGENKLAALPLMLDGGQDNKTFAALPAAERRRILLYGYASYLLGVKVEPDNKIYTKIGFTPLVNPGTGPAYLYLEPMFTWDIGKPTQTLSSSNYSNYKLSGRDVWVRTFQNGIVIVNPSENAENNVSVSSYGSLKDPEQGNISVTSVSLPSKTAKILLFN</sequence>